<sequence length="177" mass="19866">MKKILIIGAACLSAIAVGYYIFTLKQKVERKFDILDEQLAILDSTNAAEEAIDSMHMPLVLRQEKSLFVGSEQTDSMKLICSIEVKTINPKSFEYTLDFMNDSKKFKTIKGTAFNVSSGNYQMKDAHTDKEIAACKFVDIKNNLAIEISNQDLSSSIARVKKFLGNDAELTPVMFYK</sequence>
<accession>A0ABW3K1D7</accession>
<organism evidence="1 2">
    <name type="scientific">Ohtaekwangia kribbensis</name>
    <dbReference type="NCBI Taxonomy" id="688913"/>
    <lineage>
        <taxon>Bacteria</taxon>
        <taxon>Pseudomonadati</taxon>
        <taxon>Bacteroidota</taxon>
        <taxon>Cytophagia</taxon>
        <taxon>Cytophagales</taxon>
        <taxon>Fulvivirgaceae</taxon>
        <taxon>Ohtaekwangia</taxon>
    </lineage>
</organism>
<reference evidence="2" key="1">
    <citation type="journal article" date="2019" name="Int. J. Syst. Evol. Microbiol.">
        <title>The Global Catalogue of Microorganisms (GCM) 10K type strain sequencing project: providing services to taxonomists for standard genome sequencing and annotation.</title>
        <authorList>
            <consortium name="The Broad Institute Genomics Platform"/>
            <consortium name="The Broad Institute Genome Sequencing Center for Infectious Disease"/>
            <person name="Wu L."/>
            <person name="Ma J."/>
        </authorList>
    </citation>
    <scope>NUCLEOTIDE SEQUENCE [LARGE SCALE GENOMIC DNA]</scope>
    <source>
        <strain evidence="2">CCUG 58938</strain>
    </source>
</reference>
<name>A0ABW3K1D7_9BACT</name>
<dbReference type="Proteomes" id="UP001597112">
    <property type="component" value="Unassembled WGS sequence"/>
</dbReference>
<dbReference type="RefSeq" id="WP_377579237.1">
    <property type="nucleotide sequence ID" value="NZ_JBHTKA010000003.1"/>
</dbReference>
<gene>
    <name evidence="1" type="ORF">ACFQ21_11870</name>
</gene>
<proteinExistence type="predicted"/>
<evidence type="ECO:0000313" key="1">
    <source>
        <dbReference type="EMBL" id="MFD1000009.1"/>
    </source>
</evidence>
<evidence type="ECO:0008006" key="3">
    <source>
        <dbReference type="Google" id="ProtNLM"/>
    </source>
</evidence>
<protein>
    <recommendedName>
        <fullName evidence="3">DUF4251 domain-containing protein</fullName>
    </recommendedName>
</protein>
<comment type="caution">
    <text evidence="1">The sequence shown here is derived from an EMBL/GenBank/DDBJ whole genome shotgun (WGS) entry which is preliminary data.</text>
</comment>
<evidence type="ECO:0000313" key="2">
    <source>
        <dbReference type="Proteomes" id="UP001597112"/>
    </source>
</evidence>
<keyword evidence="2" id="KW-1185">Reference proteome</keyword>
<dbReference type="EMBL" id="JBHTKA010000003">
    <property type="protein sequence ID" value="MFD1000009.1"/>
    <property type="molecule type" value="Genomic_DNA"/>
</dbReference>